<name>A0A084GFN8_PSEDA</name>
<keyword evidence="2" id="KW-0812">Transmembrane</keyword>
<dbReference type="OrthoDB" id="10557899at2759"/>
<feature type="transmembrane region" description="Helical" evidence="2">
    <location>
        <begin position="177"/>
        <end position="208"/>
    </location>
</feature>
<dbReference type="VEuPathDB" id="FungiDB:SAPIO_CDS1017"/>
<feature type="compositionally biased region" description="Low complexity" evidence="1">
    <location>
        <begin position="1"/>
        <end position="21"/>
    </location>
</feature>
<keyword evidence="2" id="KW-0472">Membrane</keyword>
<dbReference type="RefSeq" id="XP_016645949.1">
    <property type="nucleotide sequence ID" value="XM_016783811.1"/>
</dbReference>
<proteinExistence type="predicted"/>
<evidence type="ECO:0000256" key="1">
    <source>
        <dbReference type="SAM" id="MobiDB-lite"/>
    </source>
</evidence>
<gene>
    <name evidence="3" type="ORF">SAPIO_CDS1017</name>
</gene>
<dbReference type="AlphaFoldDB" id="A0A084GFN8"/>
<protein>
    <submittedName>
        <fullName evidence="3">Uncharacterized protein</fullName>
    </submittedName>
</protein>
<evidence type="ECO:0000313" key="4">
    <source>
        <dbReference type="Proteomes" id="UP000028545"/>
    </source>
</evidence>
<sequence length="259" mass="27910">MSTPSAIPAPATGATPASNTTDETTPLLSGNADDNGINDASAAEAQEPGPSSPAAIQASILRSAVLPTWILLIASSITLILSIALFILNGFWPSGYYQGYWLDYWKPVAVSAFFSAFLAIVNLYSIRASKPPGILFNILVHLVLGFVAINTVTMAGSELDPSRPRCTDGDDECFRFRLAWLIVMSATFISGVVFSWLTHPGLLIFWFIKARNAYGNPGRRQWTVPAGVLTFEFSIKFLRQTPDGSVPPVLPATQESQVA</sequence>
<dbReference type="EMBL" id="JOWA01000044">
    <property type="protein sequence ID" value="KEZ46150.1"/>
    <property type="molecule type" value="Genomic_DNA"/>
</dbReference>
<dbReference type="HOGENOM" id="CLU_1074240_0_0_1"/>
<dbReference type="KEGG" id="sapo:SAPIO_CDS1017"/>
<keyword evidence="4" id="KW-1185">Reference proteome</keyword>
<reference evidence="3 4" key="1">
    <citation type="journal article" date="2014" name="Genome Announc.">
        <title>Draft genome sequence of the pathogenic fungus Scedosporium apiospermum.</title>
        <authorList>
            <person name="Vandeputte P."/>
            <person name="Ghamrawi S."/>
            <person name="Rechenmann M."/>
            <person name="Iltis A."/>
            <person name="Giraud S."/>
            <person name="Fleury M."/>
            <person name="Thornton C."/>
            <person name="Delhaes L."/>
            <person name="Meyer W."/>
            <person name="Papon N."/>
            <person name="Bouchara J.P."/>
        </authorList>
    </citation>
    <scope>NUCLEOTIDE SEQUENCE [LARGE SCALE GENOMIC DNA]</scope>
    <source>
        <strain evidence="3 4">IHEM 14462</strain>
    </source>
</reference>
<dbReference type="GeneID" id="27719339"/>
<feature type="transmembrane region" description="Helical" evidence="2">
    <location>
        <begin position="104"/>
        <end position="124"/>
    </location>
</feature>
<feature type="region of interest" description="Disordered" evidence="1">
    <location>
        <begin position="1"/>
        <end position="51"/>
    </location>
</feature>
<feature type="transmembrane region" description="Helical" evidence="2">
    <location>
        <begin position="136"/>
        <end position="157"/>
    </location>
</feature>
<evidence type="ECO:0000256" key="2">
    <source>
        <dbReference type="SAM" id="Phobius"/>
    </source>
</evidence>
<evidence type="ECO:0000313" key="3">
    <source>
        <dbReference type="EMBL" id="KEZ46150.1"/>
    </source>
</evidence>
<dbReference type="Proteomes" id="UP000028545">
    <property type="component" value="Unassembled WGS sequence"/>
</dbReference>
<feature type="transmembrane region" description="Helical" evidence="2">
    <location>
        <begin position="69"/>
        <end position="92"/>
    </location>
</feature>
<keyword evidence="2" id="KW-1133">Transmembrane helix</keyword>
<organism evidence="3 4">
    <name type="scientific">Pseudallescheria apiosperma</name>
    <name type="common">Scedosporium apiospermum</name>
    <dbReference type="NCBI Taxonomy" id="563466"/>
    <lineage>
        <taxon>Eukaryota</taxon>
        <taxon>Fungi</taxon>
        <taxon>Dikarya</taxon>
        <taxon>Ascomycota</taxon>
        <taxon>Pezizomycotina</taxon>
        <taxon>Sordariomycetes</taxon>
        <taxon>Hypocreomycetidae</taxon>
        <taxon>Microascales</taxon>
        <taxon>Microascaceae</taxon>
        <taxon>Scedosporium</taxon>
    </lineage>
</organism>
<comment type="caution">
    <text evidence="3">The sequence shown here is derived from an EMBL/GenBank/DDBJ whole genome shotgun (WGS) entry which is preliminary data.</text>
</comment>
<accession>A0A084GFN8</accession>